<evidence type="ECO:0000256" key="8">
    <source>
        <dbReference type="ARBA" id="ARBA00022989"/>
    </source>
</evidence>
<organism evidence="13 14">
    <name type="scientific">Natrinema limicola JCM 13563</name>
    <dbReference type="NCBI Taxonomy" id="1230457"/>
    <lineage>
        <taxon>Archaea</taxon>
        <taxon>Methanobacteriati</taxon>
        <taxon>Methanobacteriota</taxon>
        <taxon>Stenosarchaea group</taxon>
        <taxon>Halobacteria</taxon>
        <taxon>Halobacteriales</taxon>
        <taxon>Natrialbaceae</taxon>
        <taxon>Natrinema</taxon>
    </lineage>
</organism>
<evidence type="ECO:0000256" key="4">
    <source>
        <dbReference type="ARBA" id="ARBA00022617"/>
    </source>
</evidence>
<evidence type="ECO:0000313" key="13">
    <source>
        <dbReference type="EMBL" id="ELZ24687.1"/>
    </source>
</evidence>
<keyword evidence="5 12" id="KW-0812">Transmembrane</keyword>
<dbReference type="GO" id="GO:0020037">
    <property type="term" value="F:heme binding"/>
    <property type="evidence" value="ECO:0007669"/>
    <property type="project" value="TreeGrafter"/>
</dbReference>
<feature type="transmembrane region" description="Helical" evidence="12">
    <location>
        <begin position="12"/>
        <end position="38"/>
    </location>
</feature>
<dbReference type="Proteomes" id="UP000011615">
    <property type="component" value="Unassembled WGS sequence"/>
</dbReference>
<keyword evidence="14" id="KW-1185">Reference proteome</keyword>
<dbReference type="eggNOG" id="arCOG02721">
    <property type="taxonomic scope" value="Archaea"/>
</dbReference>
<feature type="transmembrane region" description="Helical" evidence="12">
    <location>
        <begin position="97"/>
        <end position="117"/>
    </location>
</feature>
<protein>
    <submittedName>
        <fullName evidence="13">Cytochrome bd ubiquinol oxidase subunit I</fullName>
    </submittedName>
</protein>
<keyword evidence="9" id="KW-0408">Iron</keyword>
<dbReference type="EMBL" id="AOIT01000017">
    <property type="protein sequence ID" value="ELZ24687.1"/>
    <property type="molecule type" value="Genomic_DNA"/>
</dbReference>
<keyword evidence="7" id="KW-0249">Electron transport</keyword>
<accession>M0CQK2</accession>
<reference evidence="13 14" key="1">
    <citation type="journal article" date="2014" name="PLoS Genet.">
        <title>Phylogenetically driven sequencing of extremely halophilic archaea reveals strategies for static and dynamic osmo-response.</title>
        <authorList>
            <person name="Becker E.A."/>
            <person name="Seitzer P.M."/>
            <person name="Tritt A."/>
            <person name="Larsen D."/>
            <person name="Krusor M."/>
            <person name="Yao A.I."/>
            <person name="Wu D."/>
            <person name="Madern D."/>
            <person name="Eisen J.A."/>
            <person name="Darling A.E."/>
            <person name="Facciotti M.T."/>
        </authorList>
    </citation>
    <scope>NUCLEOTIDE SEQUENCE [LARGE SCALE GENOMIC DNA]</scope>
    <source>
        <strain evidence="13 14">JCM 13563</strain>
    </source>
</reference>
<dbReference type="GO" id="GO:0019646">
    <property type="term" value="P:aerobic electron transport chain"/>
    <property type="evidence" value="ECO:0007669"/>
    <property type="project" value="InterPro"/>
</dbReference>
<sequence>MLEPVAASRLQFAVTTIVHIIFPVMSMGLAPFLIYFTWKDIRTGKPIYEQLRRFWTKIFAISFVVGTVTGIVLEFEFGTNFAVFSTAAGDLFGGPLALEGMMAFMLEATFLGIFVFGRQRVGNVLYMISAVAVGIGTWLSAVWILVANSWMQTPRGYELVSENGQQVVTLVDPLAAYLNPRFLWMYVHMQNAAVESVATLVDPLAAYLNPRFLWMYVHMQNAAVESVALVLAGLGAYFVFRHHIWGYPIENVEFWETTLKFGLIALIITAPLQVLHGDLYARHVFETQPQKFAALKFGLIALIITAPLQVLHGDLYARHVFETQPQKFAAMEAIWETESYVPEYIIAFPTSMQDLLDPRAKDIFGIGIPGGASWLASGGDPQATIRGLEEFEGPQPPVALVFWSFRAMVGLGFWFILLAVWGGYRWIRGQLLEDDLLHLALMASTPLGILAVHLGWVVTEVGRQPWIIQDVMKTSAGVSSDLTGAEATATLAGFTVVYLALLVLYLYVVARIVRSGPPAPADLTVTERPETPTDEVGADD</sequence>
<dbReference type="GO" id="GO:0005886">
    <property type="term" value="C:plasma membrane"/>
    <property type="evidence" value="ECO:0007669"/>
    <property type="project" value="UniProtKB-SubCell"/>
</dbReference>
<feature type="transmembrane region" description="Helical" evidence="12">
    <location>
        <begin position="293"/>
        <end position="311"/>
    </location>
</feature>
<dbReference type="GO" id="GO:0009055">
    <property type="term" value="F:electron transfer activity"/>
    <property type="evidence" value="ECO:0007669"/>
    <property type="project" value="InterPro"/>
</dbReference>
<dbReference type="InterPro" id="IPR002585">
    <property type="entry name" value="Cyt-d_ubiquinol_oxidase_su_1"/>
</dbReference>
<keyword evidence="8 12" id="KW-1133">Transmembrane helix</keyword>
<evidence type="ECO:0000313" key="14">
    <source>
        <dbReference type="Proteomes" id="UP000011615"/>
    </source>
</evidence>
<feature type="transmembrane region" description="Helical" evidence="12">
    <location>
        <begin position="400"/>
        <end position="424"/>
    </location>
</feature>
<evidence type="ECO:0000256" key="3">
    <source>
        <dbReference type="ARBA" id="ARBA00022475"/>
    </source>
</evidence>
<dbReference type="RefSeq" id="WP_008009926.1">
    <property type="nucleotide sequence ID" value="NZ_AOIT01000017.1"/>
</dbReference>
<keyword evidence="10 12" id="KW-0472">Membrane</keyword>
<evidence type="ECO:0000256" key="7">
    <source>
        <dbReference type="ARBA" id="ARBA00022982"/>
    </source>
</evidence>
<dbReference type="PIRSF" id="PIRSF006446">
    <property type="entry name" value="Cyt_quinol_oxidase_1"/>
    <property type="match status" value="1"/>
</dbReference>
<evidence type="ECO:0000256" key="1">
    <source>
        <dbReference type="ARBA" id="ARBA00004651"/>
    </source>
</evidence>
<keyword evidence="6" id="KW-0479">Metal-binding</keyword>
<dbReference type="PANTHER" id="PTHR30365">
    <property type="entry name" value="CYTOCHROME D UBIQUINOL OXIDASE"/>
    <property type="match status" value="1"/>
</dbReference>
<feature type="transmembrane region" description="Helical" evidence="12">
    <location>
        <begin position="222"/>
        <end position="240"/>
    </location>
</feature>
<keyword evidence="4" id="KW-0349">Heme</keyword>
<dbReference type="PATRIC" id="fig|1230457.4.peg.702"/>
<dbReference type="GO" id="GO:0016682">
    <property type="term" value="F:oxidoreductase activity, acting on diphenols and related substances as donors, oxygen as acceptor"/>
    <property type="evidence" value="ECO:0007669"/>
    <property type="project" value="TreeGrafter"/>
</dbReference>
<feature type="transmembrane region" description="Helical" evidence="12">
    <location>
        <begin position="436"/>
        <end position="456"/>
    </location>
</feature>
<keyword evidence="2" id="KW-0813">Transport</keyword>
<dbReference type="PANTHER" id="PTHR30365:SF14">
    <property type="entry name" value="CYTOCHROME BD MENAQUINOL OXIDASE SUBUNIT I-RELATED"/>
    <property type="match status" value="1"/>
</dbReference>
<evidence type="ECO:0000256" key="12">
    <source>
        <dbReference type="SAM" id="Phobius"/>
    </source>
</evidence>
<evidence type="ECO:0000256" key="10">
    <source>
        <dbReference type="ARBA" id="ARBA00023136"/>
    </source>
</evidence>
<evidence type="ECO:0000256" key="11">
    <source>
        <dbReference type="SAM" id="MobiDB-lite"/>
    </source>
</evidence>
<comment type="caution">
    <text evidence="13">The sequence shown here is derived from an EMBL/GenBank/DDBJ whole genome shotgun (WGS) entry which is preliminary data.</text>
</comment>
<dbReference type="AlphaFoldDB" id="M0CQK2"/>
<name>M0CQK2_9EURY</name>
<evidence type="ECO:0000256" key="2">
    <source>
        <dbReference type="ARBA" id="ARBA00022448"/>
    </source>
</evidence>
<evidence type="ECO:0000256" key="5">
    <source>
        <dbReference type="ARBA" id="ARBA00022692"/>
    </source>
</evidence>
<dbReference type="GO" id="GO:0046872">
    <property type="term" value="F:metal ion binding"/>
    <property type="evidence" value="ECO:0007669"/>
    <property type="project" value="UniProtKB-KW"/>
</dbReference>
<feature type="transmembrane region" description="Helical" evidence="12">
    <location>
        <begin position="124"/>
        <end position="146"/>
    </location>
</feature>
<feature type="transmembrane region" description="Helical" evidence="12">
    <location>
        <begin position="487"/>
        <end position="508"/>
    </location>
</feature>
<feature type="region of interest" description="Disordered" evidence="11">
    <location>
        <begin position="520"/>
        <end position="540"/>
    </location>
</feature>
<proteinExistence type="predicted"/>
<dbReference type="GO" id="GO:0070069">
    <property type="term" value="C:cytochrome complex"/>
    <property type="evidence" value="ECO:0007669"/>
    <property type="project" value="InterPro"/>
</dbReference>
<evidence type="ECO:0000256" key="6">
    <source>
        <dbReference type="ARBA" id="ARBA00022723"/>
    </source>
</evidence>
<gene>
    <name evidence="13" type="ORF">C476_03523</name>
</gene>
<comment type="subcellular location">
    <subcellularLocation>
        <location evidence="1">Cell membrane</location>
        <topology evidence="1">Multi-pass membrane protein</topology>
    </subcellularLocation>
</comment>
<evidence type="ECO:0000256" key="9">
    <source>
        <dbReference type="ARBA" id="ARBA00023004"/>
    </source>
</evidence>
<feature type="transmembrane region" description="Helical" evidence="12">
    <location>
        <begin position="58"/>
        <end position="77"/>
    </location>
</feature>
<keyword evidence="3" id="KW-1003">Cell membrane</keyword>
<dbReference type="Pfam" id="PF01654">
    <property type="entry name" value="Cyt_bd_oxida_I"/>
    <property type="match status" value="2"/>
</dbReference>
<dbReference type="STRING" id="1230457.C476_03523"/>